<dbReference type="Gene3D" id="3.50.50.60">
    <property type="entry name" value="FAD/NAD(P)-binding domain"/>
    <property type="match status" value="1"/>
</dbReference>
<dbReference type="EMBL" id="UOES01000289">
    <property type="protein sequence ID" value="VAW27703.1"/>
    <property type="molecule type" value="Genomic_DNA"/>
</dbReference>
<dbReference type="GO" id="GO:0018658">
    <property type="term" value="F:salicylate 1-monooxygenase activity"/>
    <property type="evidence" value="ECO:0007669"/>
    <property type="project" value="UniProtKB-EC"/>
</dbReference>
<gene>
    <name evidence="4" type="ORF">MNBD_BACTEROID06-1066</name>
</gene>
<keyword evidence="2" id="KW-0503">Monooxygenase</keyword>
<dbReference type="SUPFAM" id="SSF51905">
    <property type="entry name" value="FAD/NAD(P)-binding domain"/>
    <property type="match status" value="1"/>
</dbReference>
<dbReference type="AlphaFoldDB" id="A0A3B0UH87"/>
<organism evidence="4">
    <name type="scientific">hydrothermal vent metagenome</name>
    <dbReference type="NCBI Taxonomy" id="652676"/>
    <lineage>
        <taxon>unclassified sequences</taxon>
        <taxon>metagenomes</taxon>
        <taxon>ecological metagenomes</taxon>
    </lineage>
</organism>
<evidence type="ECO:0000259" key="3">
    <source>
        <dbReference type="Pfam" id="PF01494"/>
    </source>
</evidence>
<dbReference type="PANTHER" id="PTHR13789">
    <property type="entry name" value="MONOOXYGENASE"/>
    <property type="match status" value="1"/>
</dbReference>
<proteinExistence type="predicted"/>
<dbReference type="Pfam" id="PF01494">
    <property type="entry name" value="FAD_binding_3"/>
    <property type="match status" value="1"/>
</dbReference>
<dbReference type="GO" id="GO:0071949">
    <property type="term" value="F:FAD binding"/>
    <property type="evidence" value="ECO:0007669"/>
    <property type="project" value="InterPro"/>
</dbReference>
<protein>
    <submittedName>
        <fullName evidence="4">Salicylate hydroxylase</fullName>
        <ecNumber evidence="4">1.14.13.1</ecNumber>
    </submittedName>
</protein>
<dbReference type="PRINTS" id="PR00420">
    <property type="entry name" value="RNGMNOXGNASE"/>
</dbReference>
<dbReference type="PANTHER" id="PTHR13789:SF309">
    <property type="entry name" value="PUTATIVE (AFU_ORTHOLOGUE AFUA_6G14510)-RELATED"/>
    <property type="match status" value="1"/>
</dbReference>
<name>A0A3B0UH87_9ZZZZ</name>
<keyword evidence="1 4" id="KW-0560">Oxidoreductase</keyword>
<evidence type="ECO:0000256" key="2">
    <source>
        <dbReference type="ARBA" id="ARBA00023033"/>
    </source>
</evidence>
<dbReference type="EC" id="1.14.13.1" evidence="4"/>
<dbReference type="InterPro" id="IPR050493">
    <property type="entry name" value="FAD-dep_Monooxygenase_BioMet"/>
</dbReference>
<evidence type="ECO:0000313" key="4">
    <source>
        <dbReference type="EMBL" id="VAW27703.1"/>
    </source>
</evidence>
<dbReference type="InterPro" id="IPR036188">
    <property type="entry name" value="FAD/NAD-bd_sf"/>
</dbReference>
<evidence type="ECO:0000256" key="1">
    <source>
        <dbReference type="ARBA" id="ARBA00023002"/>
    </source>
</evidence>
<accession>A0A3B0UH87</accession>
<reference evidence="4" key="1">
    <citation type="submission" date="2018-06" db="EMBL/GenBank/DDBJ databases">
        <authorList>
            <person name="Zhirakovskaya E."/>
        </authorList>
    </citation>
    <scope>NUCLEOTIDE SEQUENCE</scope>
</reference>
<sequence length="378" mass="42872">MKISIIGAGIGGLTTAIALKQKGFEIEIFEASKEFKKAGSGINLAINAMQVYKRLGIYEEIASLGSYTNSLLITDEKLNIITKVNLVNAELEFKAKTFAIHRTTLHSILLNRLNGVKIHSNKKIKSLGQTNDGVNFTFEDGTSYATNILIGADGIHSVVRKSIINNTELRIAKQVCWRGIVKIDIPKKYQTELNELWGKGKRFGFVHINENEVYWYALASYKTDYKKEFYNTNLEELFSNFNPLIKRIISKTEKSNIILNKMMDLKPISSWHYKNVCLIGDASHATTPNLGQGACQAIESAYVIAECLSTEKNTQLAFQKLEKIRKRNARKIVKTSWTVGKMAHLENRFGIFLRNNIMRFIPKKLTEKQSTSIYKLNY</sequence>
<dbReference type="InterPro" id="IPR002938">
    <property type="entry name" value="FAD-bd"/>
</dbReference>
<feature type="domain" description="FAD-binding" evidence="3">
    <location>
        <begin position="3"/>
        <end position="311"/>
    </location>
</feature>